<protein>
    <submittedName>
        <fullName evidence="2">Uncharacterized protein</fullName>
    </submittedName>
</protein>
<dbReference type="EMBL" id="JACAZI010000020">
    <property type="protein sequence ID" value="KAF7339086.1"/>
    <property type="molecule type" value="Genomic_DNA"/>
</dbReference>
<reference evidence="2" key="1">
    <citation type="submission" date="2020-05" db="EMBL/GenBank/DDBJ databases">
        <title>Mycena genomes resolve the evolution of fungal bioluminescence.</title>
        <authorList>
            <person name="Tsai I.J."/>
        </authorList>
    </citation>
    <scope>NUCLEOTIDE SEQUENCE</scope>
    <source>
        <strain evidence="2">CCC161011</strain>
    </source>
</reference>
<evidence type="ECO:0000313" key="2">
    <source>
        <dbReference type="EMBL" id="KAF7339086.1"/>
    </source>
</evidence>
<organism evidence="2 3">
    <name type="scientific">Mycena venus</name>
    <dbReference type="NCBI Taxonomy" id="2733690"/>
    <lineage>
        <taxon>Eukaryota</taxon>
        <taxon>Fungi</taxon>
        <taxon>Dikarya</taxon>
        <taxon>Basidiomycota</taxon>
        <taxon>Agaricomycotina</taxon>
        <taxon>Agaricomycetes</taxon>
        <taxon>Agaricomycetidae</taxon>
        <taxon>Agaricales</taxon>
        <taxon>Marasmiineae</taxon>
        <taxon>Mycenaceae</taxon>
        <taxon>Mycena</taxon>
    </lineage>
</organism>
<comment type="caution">
    <text evidence="2">The sequence shown here is derived from an EMBL/GenBank/DDBJ whole genome shotgun (WGS) entry which is preliminary data.</text>
</comment>
<feature type="compositionally biased region" description="Polar residues" evidence="1">
    <location>
        <begin position="288"/>
        <end position="299"/>
    </location>
</feature>
<name>A0A8H7CK18_9AGAR</name>
<gene>
    <name evidence="2" type="ORF">MVEN_01985000</name>
</gene>
<proteinExistence type="predicted"/>
<feature type="region of interest" description="Disordered" evidence="1">
    <location>
        <begin position="288"/>
        <end position="319"/>
    </location>
</feature>
<dbReference type="Proteomes" id="UP000620124">
    <property type="component" value="Unassembled WGS sequence"/>
</dbReference>
<accession>A0A8H7CK18</accession>
<evidence type="ECO:0000256" key="1">
    <source>
        <dbReference type="SAM" id="MobiDB-lite"/>
    </source>
</evidence>
<keyword evidence="3" id="KW-1185">Reference proteome</keyword>
<dbReference type="AlphaFoldDB" id="A0A8H7CK18"/>
<feature type="region of interest" description="Disordered" evidence="1">
    <location>
        <begin position="107"/>
        <end position="127"/>
    </location>
</feature>
<sequence>MPAPTALMEPEPPTTRTQRVQELSASNACYYFNGSNAQVASCLSGRRAIAPSTAAHRFGGPVLSRDQAGGTSADVPFASLAPIATDFRATRLTAVVASLSARARGLAGSDMSKDQAGGTSADVPSASLVPVGIDRDATESAATDLGDAPYVEFIRTLEENPDAEYNLLVAPPGLMMRGYIQCALSELLPAYLDGRTPRTGDDPERDLDALHPRHATRRSMRIYEMRLKKAASLEQAPSTPPHPSQRFLSRRLPHSLCPEMEQNDGELLILSGGWRDVTVTRSTASLPSTSQALATRQNPPSIPRFVSQDSASKVAETKKTHRGRRRPIYKWDRIVYDSCSSSTCWQGSTPPIIACQEIDRLYYAEPRARGLHPYLKYFYPVPYLTGTDPQEERGTIFVDRTGAIFMYRSFQSQLSASRADEIEHAHNVLVGNDLECPDLAVSNRNNPRGPHLPIIIGYHRQSAVEPDETRWHKNHRDRVETFRNLPIVICMIGLVRDIVTILFPGIAARFLADAQWHKGRYGIAPMFGLFWNLCLNACFRGRRRIHCGPHADRKNQIGVCVLLIYVLKGFNFNHSQRTWLVIWEAGFAVQLPPWTLAIYPSALFYHFNVDVDEIEFATTAGNVRPTRGNSRPIVDGDDRGRGSFAFFNQSTMRQGPATGYDTIKEAKAHGLSGVVDFGESIQEAFERHLVLQSITPID</sequence>
<evidence type="ECO:0000313" key="3">
    <source>
        <dbReference type="Proteomes" id="UP000620124"/>
    </source>
</evidence>
<dbReference type="OrthoDB" id="3266461at2759"/>